<dbReference type="PANTHER" id="PTHR46696:SF4">
    <property type="entry name" value="BIOTIN BIOSYNTHESIS CYTOCHROME P450"/>
    <property type="match status" value="1"/>
</dbReference>
<protein>
    <submittedName>
        <fullName evidence="2">Cytochrome P450</fullName>
    </submittedName>
</protein>
<dbReference type="SUPFAM" id="SSF48264">
    <property type="entry name" value="Cytochrome P450"/>
    <property type="match status" value="1"/>
</dbReference>
<name>A0ABY9HD18_9ACTN</name>
<dbReference type="EMBL" id="CP120997">
    <property type="protein sequence ID" value="WLQ32269.1"/>
    <property type="molecule type" value="Genomic_DNA"/>
</dbReference>
<dbReference type="InterPro" id="IPR002397">
    <property type="entry name" value="Cyt_P450_B"/>
</dbReference>
<keyword evidence="3" id="KW-1185">Reference proteome</keyword>
<comment type="similarity">
    <text evidence="1">Belongs to the cytochrome P450 family.</text>
</comment>
<organism evidence="2 3">
    <name type="scientific">Streptomyces castrisilvae</name>
    <dbReference type="NCBI Taxonomy" id="3033811"/>
    <lineage>
        <taxon>Bacteria</taxon>
        <taxon>Bacillati</taxon>
        <taxon>Actinomycetota</taxon>
        <taxon>Actinomycetes</taxon>
        <taxon>Kitasatosporales</taxon>
        <taxon>Streptomycetaceae</taxon>
        <taxon>Streptomyces</taxon>
    </lineage>
</organism>
<dbReference type="InterPro" id="IPR001128">
    <property type="entry name" value="Cyt_P450"/>
</dbReference>
<dbReference type="PRINTS" id="PR00359">
    <property type="entry name" value="BP450"/>
</dbReference>
<dbReference type="Gene3D" id="1.10.630.10">
    <property type="entry name" value="Cytochrome P450"/>
    <property type="match status" value="1"/>
</dbReference>
<dbReference type="CDD" id="cd11033">
    <property type="entry name" value="CYP142-like"/>
    <property type="match status" value="1"/>
</dbReference>
<dbReference type="Pfam" id="PF00067">
    <property type="entry name" value="p450"/>
    <property type="match status" value="1"/>
</dbReference>
<evidence type="ECO:0000313" key="2">
    <source>
        <dbReference type="EMBL" id="WLQ32269.1"/>
    </source>
</evidence>
<dbReference type="RefSeq" id="WP_306051130.1">
    <property type="nucleotide sequence ID" value="NZ_CP120997.1"/>
</dbReference>
<sequence length="403" mass="44362">MTTLRDTETVRDLSDPELYRSGDPEAVWALLRGRTPVRWTEREHAPGYWSVTSHALVSQVLRNAGAYSSEKGMRLDADPAATAASAGKMLIVTDPPRHGAIRRIINSSFTPAMVRRLTDTMRATARAVVAEAVEAGECDLVDVASRLPLSVICDMLGVPKADWNHMLTLTRTAFGTSEAESDPLRRSEAHTEILVYYSELIGRRRRDPGEDIVSALVNGSIDGRPLTDSEVYLNCDGLISGGNETTRHATVGGILALMAHPAEFDRLRARPELVDSAVEEILRFTSPALHVLRTATRDTELGGRHIREGDRLALWLPSANRDEQVFPDSARFDAGRTPNRHLAFAAGTHFCLGAALAGQELRLLFEEIVRGVRHVEPAGPVRRLRSNLVWGYESVPVRLEGKQ</sequence>
<reference evidence="2 3" key="1">
    <citation type="submission" date="2023-03" db="EMBL/GenBank/DDBJ databases">
        <title>Isolation and description of six Streptomyces strains from soil environments, able to metabolize different microbial glucans.</title>
        <authorList>
            <person name="Widen T."/>
            <person name="Larsbrink J."/>
        </authorList>
    </citation>
    <scope>NUCLEOTIDE SEQUENCE [LARGE SCALE GENOMIC DNA]</scope>
    <source>
        <strain evidence="2 3">Mut1</strain>
    </source>
</reference>
<dbReference type="Proteomes" id="UP001239522">
    <property type="component" value="Chromosome"/>
</dbReference>
<proteinExistence type="inferred from homology"/>
<dbReference type="InterPro" id="IPR036396">
    <property type="entry name" value="Cyt_P450_sf"/>
</dbReference>
<evidence type="ECO:0000313" key="3">
    <source>
        <dbReference type="Proteomes" id="UP001239522"/>
    </source>
</evidence>
<dbReference type="PANTHER" id="PTHR46696">
    <property type="entry name" value="P450, PUTATIVE (EUROFUNG)-RELATED"/>
    <property type="match status" value="1"/>
</dbReference>
<gene>
    <name evidence="2" type="ORF">P8A18_01870</name>
</gene>
<evidence type="ECO:0000256" key="1">
    <source>
        <dbReference type="ARBA" id="ARBA00010617"/>
    </source>
</evidence>
<accession>A0ABY9HD18</accession>